<organism evidence="2 3">
    <name type="scientific">Macrolepiota fuliginosa MF-IS2</name>
    <dbReference type="NCBI Taxonomy" id="1400762"/>
    <lineage>
        <taxon>Eukaryota</taxon>
        <taxon>Fungi</taxon>
        <taxon>Dikarya</taxon>
        <taxon>Basidiomycota</taxon>
        <taxon>Agaricomycotina</taxon>
        <taxon>Agaricomycetes</taxon>
        <taxon>Agaricomycetidae</taxon>
        <taxon>Agaricales</taxon>
        <taxon>Agaricineae</taxon>
        <taxon>Agaricaceae</taxon>
        <taxon>Macrolepiota</taxon>
    </lineage>
</organism>
<comment type="caution">
    <text evidence="2">The sequence shown here is derived from an EMBL/GenBank/DDBJ whole genome shotgun (WGS) entry which is preliminary data.</text>
</comment>
<dbReference type="Proteomes" id="UP000807342">
    <property type="component" value="Unassembled WGS sequence"/>
</dbReference>
<name>A0A9P6BV93_9AGAR</name>
<gene>
    <name evidence="2" type="ORF">P691DRAFT_791281</name>
</gene>
<evidence type="ECO:0000256" key="1">
    <source>
        <dbReference type="SAM" id="MobiDB-lite"/>
    </source>
</evidence>
<dbReference type="AlphaFoldDB" id="A0A9P6BV93"/>
<feature type="region of interest" description="Disordered" evidence="1">
    <location>
        <begin position="1"/>
        <end position="37"/>
    </location>
</feature>
<keyword evidence="3" id="KW-1185">Reference proteome</keyword>
<protein>
    <submittedName>
        <fullName evidence="2">Uncharacterized protein</fullName>
    </submittedName>
</protein>
<dbReference type="EMBL" id="MU151890">
    <property type="protein sequence ID" value="KAF9441486.1"/>
    <property type="molecule type" value="Genomic_DNA"/>
</dbReference>
<accession>A0A9P6BV93</accession>
<proteinExistence type="predicted"/>
<reference evidence="2" key="1">
    <citation type="submission" date="2020-11" db="EMBL/GenBank/DDBJ databases">
        <authorList>
            <consortium name="DOE Joint Genome Institute"/>
            <person name="Ahrendt S."/>
            <person name="Riley R."/>
            <person name="Andreopoulos W."/>
            <person name="Labutti K."/>
            <person name="Pangilinan J."/>
            <person name="Ruiz-Duenas F.J."/>
            <person name="Barrasa J.M."/>
            <person name="Sanchez-Garcia M."/>
            <person name="Camarero S."/>
            <person name="Miyauchi S."/>
            <person name="Serrano A."/>
            <person name="Linde D."/>
            <person name="Babiker R."/>
            <person name="Drula E."/>
            <person name="Ayuso-Fernandez I."/>
            <person name="Pacheco R."/>
            <person name="Padilla G."/>
            <person name="Ferreira P."/>
            <person name="Barriuso J."/>
            <person name="Kellner H."/>
            <person name="Castanera R."/>
            <person name="Alfaro M."/>
            <person name="Ramirez L."/>
            <person name="Pisabarro A.G."/>
            <person name="Kuo A."/>
            <person name="Tritt A."/>
            <person name="Lipzen A."/>
            <person name="He G."/>
            <person name="Yan M."/>
            <person name="Ng V."/>
            <person name="Cullen D."/>
            <person name="Martin F."/>
            <person name="Rosso M.-N."/>
            <person name="Henrissat B."/>
            <person name="Hibbett D."/>
            <person name="Martinez A.T."/>
            <person name="Grigoriev I.V."/>
        </authorList>
    </citation>
    <scope>NUCLEOTIDE SEQUENCE</scope>
    <source>
        <strain evidence="2">MF-IS2</strain>
    </source>
</reference>
<evidence type="ECO:0000313" key="2">
    <source>
        <dbReference type="EMBL" id="KAF9441486.1"/>
    </source>
</evidence>
<evidence type="ECO:0000313" key="3">
    <source>
        <dbReference type="Proteomes" id="UP000807342"/>
    </source>
</evidence>
<sequence>MSKNEAPSLALGSGPVEKGKRKGGVQWSGVPESGRQSPHLEFIQEHKEQEAISVKKQALNIKVFQALIHRSGLPDPSRDSAAAANDNTSVQLHPTLMDLLEKFGQGEVSYAQAYIQGAQFIEALGDNTLLEQDCLAVEYATKLREAPSWGSGRKSPGN</sequence>